<accession>A0A9P5R1P0</accession>
<protein>
    <submittedName>
        <fullName evidence="1">Uncharacterized protein</fullName>
    </submittedName>
</protein>
<keyword evidence="2" id="KW-1185">Reference proteome</keyword>
<dbReference type="OrthoDB" id="2433898at2759"/>
<proteinExistence type="predicted"/>
<sequence>TTLDNACRERLLRPAAEFNAEIRRIASDTKRQQTMDSTKYTALRARYRKQLAKRPQDLAIMLLTIDKEAANATARSQSLSSRRKTIAVEIRRRATEAISEYRTRRLSDLRADLETRLVKAA</sequence>
<dbReference type="EMBL" id="JAAAUQ010003369">
    <property type="protein sequence ID" value="KAF9117721.1"/>
    <property type="molecule type" value="Genomic_DNA"/>
</dbReference>
<reference evidence="1" key="1">
    <citation type="journal article" date="2020" name="Fungal Divers.">
        <title>Resolving the Mortierellaceae phylogeny through synthesis of multi-gene phylogenetics and phylogenomics.</title>
        <authorList>
            <person name="Vandepol N."/>
            <person name="Liber J."/>
            <person name="Desiro A."/>
            <person name="Na H."/>
            <person name="Kennedy M."/>
            <person name="Barry K."/>
            <person name="Grigoriev I.V."/>
            <person name="Miller A.N."/>
            <person name="O'Donnell K."/>
            <person name="Stajich J.E."/>
            <person name="Bonito G."/>
        </authorList>
    </citation>
    <scope>NUCLEOTIDE SEQUENCE</scope>
    <source>
        <strain evidence="1">NRRL 6426</strain>
    </source>
</reference>
<evidence type="ECO:0000313" key="2">
    <source>
        <dbReference type="Proteomes" id="UP000748756"/>
    </source>
</evidence>
<organism evidence="1 2">
    <name type="scientific">Linnemannia schmuckeri</name>
    <dbReference type="NCBI Taxonomy" id="64567"/>
    <lineage>
        <taxon>Eukaryota</taxon>
        <taxon>Fungi</taxon>
        <taxon>Fungi incertae sedis</taxon>
        <taxon>Mucoromycota</taxon>
        <taxon>Mortierellomycotina</taxon>
        <taxon>Mortierellomycetes</taxon>
        <taxon>Mortierellales</taxon>
        <taxon>Mortierellaceae</taxon>
        <taxon>Linnemannia</taxon>
    </lineage>
</organism>
<dbReference type="AlphaFoldDB" id="A0A9P5R1P0"/>
<gene>
    <name evidence="1" type="ORF">BG015_006876</name>
</gene>
<dbReference type="Proteomes" id="UP000748756">
    <property type="component" value="Unassembled WGS sequence"/>
</dbReference>
<name>A0A9P5R1P0_9FUNG</name>
<comment type="caution">
    <text evidence="1">The sequence shown here is derived from an EMBL/GenBank/DDBJ whole genome shotgun (WGS) entry which is preliminary data.</text>
</comment>
<feature type="non-terminal residue" evidence="1">
    <location>
        <position position="121"/>
    </location>
</feature>
<feature type="non-terminal residue" evidence="1">
    <location>
        <position position="1"/>
    </location>
</feature>
<evidence type="ECO:0000313" key="1">
    <source>
        <dbReference type="EMBL" id="KAF9117721.1"/>
    </source>
</evidence>